<evidence type="ECO:0000259" key="1">
    <source>
        <dbReference type="Pfam" id="PF00561"/>
    </source>
</evidence>
<accession>A0ABV6B4R0</accession>
<name>A0ABV6B4R0_9DEIO</name>
<reference evidence="2 3" key="1">
    <citation type="submission" date="2024-09" db="EMBL/GenBank/DDBJ databases">
        <authorList>
            <person name="Sun Q."/>
            <person name="Mori K."/>
        </authorList>
    </citation>
    <scope>NUCLEOTIDE SEQUENCE [LARGE SCALE GENOMIC DNA]</scope>
    <source>
        <strain evidence="2 3">JCM 13503</strain>
    </source>
</reference>
<gene>
    <name evidence="2" type="ORF">ACFFLM_22560</name>
</gene>
<dbReference type="InterPro" id="IPR029058">
    <property type="entry name" value="AB_hydrolase_fold"/>
</dbReference>
<protein>
    <submittedName>
        <fullName evidence="2">Alpha/beta fold hydrolase</fullName>
    </submittedName>
</protein>
<proteinExistence type="predicted"/>
<feature type="domain" description="AB hydrolase-1" evidence="1">
    <location>
        <begin position="9"/>
        <end position="224"/>
    </location>
</feature>
<keyword evidence="3" id="KW-1185">Reference proteome</keyword>
<keyword evidence="2" id="KW-0378">Hydrolase</keyword>
<dbReference type="InterPro" id="IPR000073">
    <property type="entry name" value="AB_hydrolase_1"/>
</dbReference>
<evidence type="ECO:0000313" key="2">
    <source>
        <dbReference type="EMBL" id="MFB9994743.1"/>
    </source>
</evidence>
<dbReference type="PANTHER" id="PTHR43194">
    <property type="entry name" value="HYDROLASE ALPHA/BETA FOLD FAMILY"/>
    <property type="match status" value="1"/>
</dbReference>
<dbReference type="PANTHER" id="PTHR43194:SF5">
    <property type="entry name" value="PIMELOYL-[ACYL-CARRIER PROTEIN] METHYL ESTER ESTERASE"/>
    <property type="match status" value="1"/>
</dbReference>
<evidence type="ECO:0000313" key="3">
    <source>
        <dbReference type="Proteomes" id="UP001589733"/>
    </source>
</evidence>
<dbReference type="Proteomes" id="UP001589733">
    <property type="component" value="Unassembled WGS sequence"/>
</dbReference>
<comment type="caution">
    <text evidence="2">The sequence shown here is derived from an EMBL/GenBank/DDBJ whole genome shotgun (WGS) entry which is preliminary data.</text>
</comment>
<dbReference type="Gene3D" id="3.40.50.1820">
    <property type="entry name" value="alpha/beta hydrolase"/>
    <property type="match status" value="1"/>
</dbReference>
<dbReference type="RefSeq" id="WP_380015974.1">
    <property type="nucleotide sequence ID" value="NZ_JBHLYR010000063.1"/>
</dbReference>
<dbReference type="Pfam" id="PF00561">
    <property type="entry name" value="Abhydrolase_1"/>
    <property type="match status" value="1"/>
</dbReference>
<dbReference type="SUPFAM" id="SSF53474">
    <property type="entry name" value="alpha/beta-Hydrolases"/>
    <property type="match status" value="1"/>
</dbReference>
<dbReference type="InterPro" id="IPR050228">
    <property type="entry name" value="Carboxylesterase_BioH"/>
</dbReference>
<dbReference type="GO" id="GO:0016787">
    <property type="term" value="F:hydrolase activity"/>
    <property type="evidence" value="ECO:0007669"/>
    <property type="project" value="UniProtKB-KW"/>
</dbReference>
<sequence length="244" mass="26062">MPVVQPAGTVLLLHAYPFSAAQWEVQKAALEDAGFAVMAPHLPGFGGTLGAMTSLPETARDLLATLPPEPVTVVGLSMGGYIAQELLTQAPERFARVVLADTTVRADPPEKAGDRREQADRVLRDGSSFLVEAARQEHLPPTFERIRPMMEMASREGIAGALRAMAARPDYRETLQQLEVPLLALVGEGDTITPPERVREIAELGQGELKVLPGAGHLSNLDAPGAFNTALLAFLGEARRGKSS</sequence>
<organism evidence="2 3">
    <name type="scientific">Deinococcus oregonensis</name>
    <dbReference type="NCBI Taxonomy" id="1805970"/>
    <lineage>
        <taxon>Bacteria</taxon>
        <taxon>Thermotogati</taxon>
        <taxon>Deinococcota</taxon>
        <taxon>Deinococci</taxon>
        <taxon>Deinococcales</taxon>
        <taxon>Deinococcaceae</taxon>
        <taxon>Deinococcus</taxon>
    </lineage>
</organism>
<dbReference type="EMBL" id="JBHLYR010000063">
    <property type="protein sequence ID" value="MFB9994743.1"/>
    <property type="molecule type" value="Genomic_DNA"/>
</dbReference>